<dbReference type="InterPro" id="IPR023380">
    <property type="entry name" value="DsbB-like_sf"/>
</dbReference>
<dbReference type="SUPFAM" id="SSF158442">
    <property type="entry name" value="DsbB-like"/>
    <property type="match status" value="1"/>
</dbReference>
<keyword evidence="2 5" id="KW-0812">Transmembrane</keyword>
<feature type="transmembrane region" description="Helical" evidence="5">
    <location>
        <begin position="130"/>
        <end position="151"/>
    </location>
</feature>
<evidence type="ECO:0000256" key="4">
    <source>
        <dbReference type="ARBA" id="ARBA00023136"/>
    </source>
</evidence>
<evidence type="ECO:0000256" key="5">
    <source>
        <dbReference type="SAM" id="Phobius"/>
    </source>
</evidence>
<protein>
    <submittedName>
        <fullName evidence="6">Disulfide bond formation protein B</fullName>
    </submittedName>
</protein>
<keyword evidence="4 5" id="KW-0472">Membrane</keyword>
<evidence type="ECO:0000313" key="6">
    <source>
        <dbReference type="EMBL" id="MCW8084477.1"/>
    </source>
</evidence>
<name>A0ABT3NQQ2_9PROT</name>
<dbReference type="Gene3D" id="1.20.1550.10">
    <property type="entry name" value="DsbB-like"/>
    <property type="match status" value="1"/>
</dbReference>
<evidence type="ECO:0000313" key="7">
    <source>
        <dbReference type="Proteomes" id="UP001526430"/>
    </source>
</evidence>
<organism evidence="6 7">
    <name type="scientific">Sabulicella glaciei</name>
    <dbReference type="NCBI Taxonomy" id="2984948"/>
    <lineage>
        <taxon>Bacteria</taxon>
        <taxon>Pseudomonadati</taxon>
        <taxon>Pseudomonadota</taxon>
        <taxon>Alphaproteobacteria</taxon>
        <taxon>Acetobacterales</taxon>
        <taxon>Acetobacteraceae</taxon>
        <taxon>Sabulicella</taxon>
    </lineage>
</organism>
<dbReference type="Pfam" id="PF02600">
    <property type="entry name" value="DsbB"/>
    <property type="match status" value="1"/>
</dbReference>
<comment type="caution">
    <text evidence="6">The sequence shown here is derived from an EMBL/GenBank/DDBJ whole genome shotgun (WGS) entry which is preliminary data.</text>
</comment>
<dbReference type="InterPro" id="IPR003752">
    <property type="entry name" value="DiS_bond_form_DsbB/BdbC"/>
</dbReference>
<evidence type="ECO:0000256" key="3">
    <source>
        <dbReference type="ARBA" id="ARBA00022989"/>
    </source>
</evidence>
<dbReference type="Proteomes" id="UP001526430">
    <property type="component" value="Unassembled WGS sequence"/>
</dbReference>
<feature type="transmembrane region" description="Helical" evidence="5">
    <location>
        <begin position="34"/>
        <end position="52"/>
    </location>
</feature>
<feature type="transmembrane region" description="Helical" evidence="5">
    <location>
        <begin position="59"/>
        <end position="80"/>
    </location>
</feature>
<evidence type="ECO:0000256" key="2">
    <source>
        <dbReference type="ARBA" id="ARBA00022692"/>
    </source>
</evidence>
<reference evidence="6 7" key="1">
    <citation type="submission" date="2022-10" db="EMBL/GenBank/DDBJ databases">
        <title>Roseococcus glaciei nov., sp. nov., isolated from glacier.</title>
        <authorList>
            <person name="Liu Q."/>
            <person name="Xin Y.-H."/>
        </authorList>
    </citation>
    <scope>NUCLEOTIDE SEQUENCE [LARGE SCALE GENOMIC DNA]</scope>
    <source>
        <strain evidence="6 7">MDT2-1-1</strain>
    </source>
</reference>
<comment type="subcellular location">
    <subcellularLocation>
        <location evidence="1">Membrane</location>
        <topology evidence="1">Multi-pass membrane protein</topology>
    </subcellularLocation>
</comment>
<sequence length="156" mass="16475">MAGAFLVAFLSALAPLAARLSEATLALPPCALCLWQRAPYWIGFALASVALLGFGRRWLLIGAGLCASASAFIAAFHLGVEFGWWPSPLAGCQVAAINPNLSLEEMMASLAPRPTKPCDEPAYLLPGFPLSMAGMNLIYGAGLAALAFTFARKEFR</sequence>
<evidence type="ECO:0000256" key="1">
    <source>
        <dbReference type="ARBA" id="ARBA00004141"/>
    </source>
</evidence>
<keyword evidence="7" id="KW-1185">Reference proteome</keyword>
<gene>
    <name evidence="6" type="ORF">OF850_02450</name>
</gene>
<keyword evidence="3 5" id="KW-1133">Transmembrane helix</keyword>
<dbReference type="RefSeq" id="WP_301588088.1">
    <property type="nucleotide sequence ID" value="NZ_JAPFQI010000001.1"/>
</dbReference>
<dbReference type="EMBL" id="JAPFQI010000001">
    <property type="protein sequence ID" value="MCW8084477.1"/>
    <property type="molecule type" value="Genomic_DNA"/>
</dbReference>
<proteinExistence type="predicted"/>
<accession>A0ABT3NQQ2</accession>